<feature type="region of interest" description="Disordered" evidence="1">
    <location>
        <begin position="31"/>
        <end position="151"/>
    </location>
</feature>
<reference evidence="2 3" key="1">
    <citation type="journal article" date="2019" name="Sci. Rep.">
        <title>Orb-weaving spider Araneus ventricosus genome elucidates the spidroin gene catalogue.</title>
        <authorList>
            <person name="Kono N."/>
            <person name="Nakamura H."/>
            <person name="Ohtoshi R."/>
            <person name="Moran D.A.P."/>
            <person name="Shinohara A."/>
            <person name="Yoshida Y."/>
            <person name="Fujiwara M."/>
            <person name="Mori M."/>
            <person name="Tomita M."/>
            <person name="Arakawa K."/>
        </authorList>
    </citation>
    <scope>NUCLEOTIDE SEQUENCE [LARGE SCALE GENOMIC DNA]</scope>
</reference>
<dbReference type="AlphaFoldDB" id="A0A4Y2PAE6"/>
<organism evidence="2 3">
    <name type="scientific">Araneus ventricosus</name>
    <name type="common">Orbweaver spider</name>
    <name type="synonym">Epeira ventricosa</name>
    <dbReference type="NCBI Taxonomy" id="182803"/>
    <lineage>
        <taxon>Eukaryota</taxon>
        <taxon>Metazoa</taxon>
        <taxon>Ecdysozoa</taxon>
        <taxon>Arthropoda</taxon>
        <taxon>Chelicerata</taxon>
        <taxon>Arachnida</taxon>
        <taxon>Araneae</taxon>
        <taxon>Araneomorphae</taxon>
        <taxon>Entelegynae</taxon>
        <taxon>Araneoidea</taxon>
        <taxon>Araneidae</taxon>
        <taxon>Araneus</taxon>
    </lineage>
</organism>
<keyword evidence="3" id="KW-1185">Reference proteome</keyword>
<evidence type="ECO:0000256" key="1">
    <source>
        <dbReference type="SAM" id="MobiDB-lite"/>
    </source>
</evidence>
<comment type="caution">
    <text evidence="2">The sequence shown here is derived from an EMBL/GenBank/DDBJ whole genome shotgun (WGS) entry which is preliminary data.</text>
</comment>
<evidence type="ECO:0000313" key="2">
    <source>
        <dbReference type="EMBL" id="GBN48211.1"/>
    </source>
</evidence>
<name>A0A4Y2PAE6_ARAVE</name>
<protein>
    <submittedName>
        <fullName evidence="2">Uncharacterized protein</fullName>
    </submittedName>
</protein>
<dbReference type="EMBL" id="BGPR01010833">
    <property type="protein sequence ID" value="GBN48211.1"/>
    <property type="molecule type" value="Genomic_DNA"/>
</dbReference>
<evidence type="ECO:0000313" key="3">
    <source>
        <dbReference type="Proteomes" id="UP000499080"/>
    </source>
</evidence>
<sequence>MQSATLKILTCGHDYKNREWVALLFTEDEARNRPIPLDPYETNGPLESTGKLTGPFARLERPNVPSPSTGPGPPPDRTCARHGFDPGGFLEGVYSNPDRSARRRPFYEQGRKTGTRNPALLRKDPPSAPTSPLCRRARVSPGVPNSGKRCLPLKAGTPGFLFLGFDRAPDTAPSQTATGRN</sequence>
<gene>
    <name evidence="2" type="ORF">AVEN_259157_1</name>
</gene>
<feature type="compositionally biased region" description="Pro residues" evidence="1">
    <location>
        <begin position="64"/>
        <end position="76"/>
    </location>
</feature>
<proteinExistence type="predicted"/>
<accession>A0A4Y2PAE6</accession>
<dbReference type="Proteomes" id="UP000499080">
    <property type="component" value="Unassembled WGS sequence"/>
</dbReference>